<dbReference type="RefSeq" id="WP_198349171.1">
    <property type="nucleotide sequence ID" value="NZ_JABASV010000004.1"/>
</dbReference>
<reference evidence="1" key="1">
    <citation type="submission" date="2023-11" db="EMBL/GenBank/DDBJ databases">
        <title>MicrobeMod: A computational toolkit for identifying prokaryotic methylation and restriction-modification with nanopore sequencing.</title>
        <authorList>
            <person name="Crits-Christoph A."/>
            <person name="Kang S.C."/>
            <person name="Lee H."/>
            <person name="Ostrov N."/>
        </authorList>
    </citation>
    <scope>NUCLEOTIDE SEQUENCE</scope>
    <source>
        <strain evidence="1">ATCC BAA-953</strain>
    </source>
</reference>
<dbReference type="Proteomes" id="UP001276761">
    <property type="component" value="Unassembled WGS sequence"/>
</dbReference>
<evidence type="ECO:0000313" key="2">
    <source>
        <dbReference type="Proteomes" id="UP001276761"/>
    </source>
</evidence>
<name>A0AAJ2RYB7_9GAMM</name>
<accession>A0AAJ2RYB7</accession>
<comment type="caution">
    <text evidence="1">The sequence shown here is derived from an EMBL/GenBank/DDBJ whole genome shotgun (WGS) entry which is preliminary data.</text>
</comment>
<protein>
    <submittedName>
        <fullName evidence="1">Uncharacterized protein</fullName>
    </submittedName>
</protein>
<dbReference type="AlphaFoldDB" id="A0AAJ2RYB7"/>
<dbReference type="EMBL" id="JAWXXT010000001">
    <property type="protein sequence ID" value="MDX5976614.1"/>
    <property type="molecule type" value="Genomic_DNA"/>
</dbReference>
<gene>
    <name evidence="1" type="ORF">SIL78_03450</name>
</gene>
<sequence length="255" mass="29282">MDLKNYAEMVYFQFYRKVDELDFFITEAADNAFSYKNAPVPKDNFYFDKMQFTFSACINALVSTWEVAKLSKSLANELGGLPEREGLVSERDLESNPQIFAEYFECDTAMHYWFRFMKDARNANAHDGSMALNGGNVEEFLFQTDLQRFKWDRKSKRFAYVASESPKGNAVCVILKAAIALVPAFENKLERPVLSLEDHYASAKFKLESIPGLLDNFREKESEIIDSMIQTQLGGQKNRSCEKQLGSWARKLESI</sequence>
<proteinExistence type="predicted"/>
<dbReference type="GeneID" id="303164525"/>
<evidence type="ECO:0000313" key="1">
    <source>
        <dbReference type="EMBL" id="MDX5976614.1"/>
    </source>
</evidence>
<organism evidence="1 2">
    <name type="scientific">Vreelandella alkaliphila</name>
    <dbReference type="NCBI Taxonomy" id="272774"/>
    <lineage>
        <taxon>Bacteria</taxon>
        <taxon>Pseudomonadati</taxon>
        <taxon>Pseudomonadota</taxon>
        <taxon>Gammaproteobacteria</taxon>
        <taxon>Oceanospirillales</taxon>
        <taxon>Halomonadaceae</taxon>
        <taxon>Vreelandella</taxon>
    </lineage>
</organism>